<dbReference type="AlphaFoldDB" id="A0A0Q9Y639"/>
<dbReference type="PATRIC" id="fig|217031.4.peg.6130"/>
<organism evidence="1 2">
    <name type="scientific">Lederbergia galactosidilytica</name>
    <dbReference type="NCBI Taxonomy" id="217031"/>
    <lineage>
        <taxon>Bacteria</taxon>
        <taxon>Bacillati</taxon>
        <taxon>Bacillota</taxon>
        <taxon>Bacilli</taxon>
        <taxon>Bacillales</taxon>
        <taxon>Bacillaceae</taxon>
        <taxon>Lederbergia</taxon>
    </lineage>
</organism>
<dbReference type="Proteomes" id="UP000053881">
    <property type="component" value="Unassembled WGS sequence"/>
</dbReference>
<protein>
    <submittedName>
        <fullName evidence="1">Uncharacterized protein</fullName>
    </submittedName>
</protein>
<evidence type="ECO:0000313" key="1">
    <source>
        <dbReference type="EMBL" id="KRG11463.1"/>
    </source>
</evidence>
<evidence type="ECO:0000313" key="2">
    <source>
        <dbReference type="Proteomes" id="UP000053881"/>
    </source>
</evidence>
<comment type="caution">
    <text evidence="1">The sequence shown here is derived from an EMBL/GenBank/DDBJ whole genome shotgun (WGS) entry which is preliminary data.</text>
</comment>
<gene>
    <name evidence="1" type="ORF">ACA29_18100</name>
</gene>
<reference evidence="1 2" key="1">
    <citation type="submission" date="2015-06" db="EMBL/GenBank/DDBJ databases">
        <title>Genome sequencing project of Bacillus galactosidilyticus PL133.</title>
        <authorList>
            <person name="Gaiero J."/>
            <person name="Nicol R."/>
            <person name="Habash M."/>
        </authorList>
    </citation>
    <scope>NUCLEOTIDE SEQUENCE [LARGE SCALE GENOMIC DNA]</scope>
    <source>
        <strain evidence="1 2">PL133</strain>
    </source>
</reference>
<sequence length="84" mass="9712">MKLIIIIFNTIKWQDELCYANGPDSEWIPLAKSCIVIKIGEVYIDRQMNIDEIIMETKQLKPPFAPGKGKRAHYANLNYSPLNF</sequence>
<name>A0A0Q9Y639_9BACI</name>
<proteinExistence type="predicted"/>
<dbReference type="EMBL" id="LGPB01000125">
    <property type="protein sequence ID" value="KRG11463.1"/>
    <property type="molecule type" value="Genomic_DNA"/>
</dbReference>
<dbReference type="RefSeq" id="WP_057986921.1">
    <property type="nucleotide sequence ID" value="NZ_JAGGKH010000007.1"/>
</dbReference>
<accession>A0A0Q9Y639</accession>